<organism evidence="2 3">
    <name type="scientific">Fibroporia radiculosa</name>
    <dbReference type="NCBI Taxonomy" id="599839"/>
    <lineage>
        <taxon>Eukaryota</taxon>
        <taxon>Fungi</taxon>
        <taxon>Dikarya</taxon>
        <taxon>Basidiomycota</taxon>
        <taxon>Agaricomycotina</taxon>
        <taxon>Agaricomycetes</taxon>
        <taxon>Polyporales</taxon>
        <taxon>Fibroporiaceae</taxon>
        <taxon>Fibroporia</taxon>
    </lineage>
</organism>
<accession>J4IB30</accession>
<dbReference type="Proteomes" id="UP000006352">
    <property type="component" value="Unassembled WGS sequence"/>
</dbReference>
<dbReference type="OrthoDB" id="2140240at2759"/>
<evidence type="ECO:0000256" key="1">
    <source>
        <dbReference type="SAM" id="SignalP"/>
    </source>
</evidence>
<dbReference type="InParanoid" id="J4IB30"/>
<proteinExistence type="predicted"/>
<gene>
    <name evidence="2" type="ORF">FIBRA_06099</name>
</gene>
<dbReference type="HOGENOM" id="CLU_085129_0_0_1"/>
<reference evidence="2 3" key="1">
    <citation type="journal article" date="2012" name="Appl. Environ. Microbiol.">
        <title>Short-read sequencing for genomic analysis of the brown rot fungus Fibroporia radiculosa.</title>
        <authorList>
            <person name="Tang J.D."/>
            <person name="Perkins A.D."/>
            <person name="Sonstegard T.S."/>
            <person name="Schroeder S.G."/>
            <person name="Burgess S.C."/>
            <person name="Diehl S.V."/>
        </authorList>
    </citation>
    <scope>NUCLEOTIDE SEQUENCE [LARGE SCALE GENOMIC DNA]</scope>
    <source>
        <strain evidence="2 3">TFFH 294</strain>
    </source>
</reference>
<dbReference type="EMBL" id="HE797135">
    <property type="protein sequence ID" value="CCM03946.1"/>
    <property type="molecule type" value="Genomic_DNA"/>
</dbReference>
<feature type="chain" id="PRO_5003778853" evidence="1">
    <location>
        <begin position="19"/>
        <end position="339"/>
    </location>
</feature>
<protein>
    <submittedName>
        <fullName evidence="2">Uncharacterized protein</fullName>
    </submittedName>
</protein>
<dbReference type="AlphaFoldDB" id="J4IB30"/>
<dbReference type="RefSeq" id="XP_012183229.1">
    <property type="nucleotide sequence ID" value="XM_012327839.1"/>
</dbReference>
<evidence type="ECO:0000313" key="2">
    <source>
        <dbReference type="EMBL" id="CCM03946.1"/>
    </source>
</evidence>
<feature type="signal peptide" evidence="1">
    <location>
        <begin position="1"/>
        <end position="18"/>
    </location>
</feature>
<keyword evidence="3" id="KW-1185">Reference proteome</keyword>
<name>J4IB30_9APHY</name>
<keyword evidence="1" id="KW-0732">Signal</keyword>
<evidence type="ECO:0000313" key="3">
    <source>
        <dbReference type="Proteomes" id="UP000006352"/>
    </source>
</evidence>
<sequence length="339" mass="34052">MHFAFILFVAAVFLSASSRPLLKRSVNPNLVPQFGVTAGIKANGSASCEGIDGTNKQPILIPCQCPPNRDSFIEALNANVAASYVINNPSVAVSFPQDNSTASQLARLNACLVTLQNLNGSGIGCPASSTTWLALEHSIRDGGSSSSTLEATTTLIPTASIVSSAALTSGVAASASSKTTTSASSPAVVSNPCGLASGAISTASAVSPSPTSAVATSNVTIDPSLVPEFGIQAGINPSGTGNCDGINGTNGQPILIPCACPPNRDIFINEMSANVAAGFVLNNPSVKLTFPLDNSTTSQLARLNAAAVTLQNLNGTGVGCPVASTTFATQEAVIKAESS</sequence>
<dbReference type="GeneID" id="24098857"/>